<name>A0A1M4T9V5_9BACT</name>
<evidence type="ECO:0000313" key="1">
    <source>
        <dbReference type="EMBL" id="SHE41205.1"/>
    </source>
</evidence>
<keyword evidence="2" id="KW-1185">Reference proteome</keyword>
<evidence type="ECO:0000313" key="2">
    <source>
        <dbReference type="Proteomes" id="UP000184368"/>
    </source>
</evidence>
<protein>
    <submittedName>
        <fullName evidence="1">Uncharacterized protein</fullName>
    </submittedName>
</protein>
<dbReference type="EMBL" id="FQUO01000001">
    <property type="protein sequence ID" value="SHE41205.1"/>
    <property type="molecule type" value="Genomic_DNA"/>
</dbReference>
<dbReference type="AlphaFoldDB" id="A0A1M4T9V5"/>
<organism evidence="1 2">
    <name type="scientific">Cnuella takakiae</name>
    <dbReference type="NCBI Taxonomy" id="1302690"/>
    <lineage>
        <taxon>Bacteria</taxon>
        <taxon>Pseudomonadati</taxon>
        <taxon>Bacteroidota</taxon>
        <taxon>Chitinophagia</taxon>
        <taxon>Chitinophagales</taxon>
        <taxon>Chitinophagaceae</taxon>
        <taxon>Cnuella</taxon>
    </lineage>
</organism>
<sequence length="37" mass="4520">MRIYTYNRIAINLKTAKLLKEMLYTLYLYQLPVPNRT</sequence>
<reference evidence="1 2" key="1">
    <citation type="submission" date="2016-11" db="EMBL/GenBank/DDBJ databases">
        <authorList>
            <person name="Jaros S."/>
            <person name="Januszkiewicz K."/>
            <person name="Wedrychowicz H."/>
        </authorList>
    </citation>
    <scope>NUCLEOTIDE SEQUENCE [LARGE SCALE GENOMIC DNA]</scope>
    <source>
        <strain evidence="1 2">DSM 26897</strain>
    </source>
</reference>
<accession>A0A1M4T9V5</accession>
<dbReference type="Proteomes" id="UP000184368">
    <property type="component" value="Unassembled WGS sequence"/>
</dbReference>
<gene>
    <name evidence="1" type="ORF">SAMN05444008_101362</name>
</gene>
<proteinExistence type="predicted"/>